<dbReference type="Proteomes" id="UP000314986">
    <property type="component" value="Unassembled WGS sequence"/>
</dbReference>
<dbReference type="PANTHER" id="PTHR12064:SF27">
    <property type="entry name" value="METAL TRANSPORTER CNNM3"/>
    <property type="match status" value="1"/>
</dbReference>
<comment type="subcellular location">
    <subcellularLocation>
        <location evidence="3">Cell membrane</location>
        <topology evidence="3">Multi-pass membrane protein</topology>
    </subcellularLocation>
</comment>
<dbReference type="GeneTree" id="ENSGT00940000161102"/>
<reference evidence="6" key="2">
    <citation type="journal article" date="2007" name="PLoS Biol.">
        <title>Survey sequencing and comparative analysis of the elephant shark (Callorhinchus milii) genome.</title>
        <authorList>
            <person name="Venkatesh B."/>
            <person name="Kirkness E.F."/>
            <person name="Loh Y.H."/>
            <person name="Halpern A.L."/>
            <person name="Lee A.P."/>
            <person name="Johnson J."/>
            <person name="Dandona N."/>
            <person name="Viswanathan L.D."/>
            <person name="Tay A."/>
            <person name="Venter J.C."/>
            <person name="Strausberg R.L."/>
            <person name="Brenner S."/>
        </authorList>
    </citation>
    <scope>NUCLEOTIDE SEQUENCE [LARGE SCALE GENOMIC DNA]</scope>
</reference>
<dbReference type="InterPro" id="IPR046342">
    <property type="entry name" value="CBS_dom_sf"/>
</dbReference>
<sequence length="356" mass="39698">MLSSEAVLDFVTLSRVLQSGHARIPVFEGAEPSHTVDVVHARDLARVDPEDRAPLSAITRFYGRPLHFVFNDTRLDAVLEEFRRGKSRMAMVQRVNNEGDGDPFYEVLGLVTLGDVIEEIIKSEILEESDTSEKIRKKPLGMDTPIQHRKEDLTHFKISDNDAKIKISPQLLLATQRFLSKEVELFSPARVSERVLLQLLRMPSVTQEVRFDENDKWAPQHYLYQRNQHVNYFILVLQGRVEVEIGKEGLKFENGAFTYYGVSALAAPSSGTVCLSVSLSVCLCRDPFPREQAGSGEPITYCPDYTVRALSELQIVKVRATGIAGVRGQPCARVSPTKRTVATLDGVSRGALGDVS</sequence>
<accession>A0A4W3IDT7</accession>
<comment type="similarity">
    <text evidence="3">Belongs to the ACDP family.</text>
</comment>
<evidence type="ECO:0000313" key="5">
    <source>
        <dbReference type="Ensembl" id="ENSCMIP00000019014.1"/>
    </source>
</evidence>
<dbReference type="CDD" id="cd04590">
    <property type="entry name" value="CBS_pair_CorC_HlyC_assoc"/>
    <property type="match status" value="1"/>
</dbReference>
<keyword evidence="1" id="KW-0677">Repeat</keyword>
<evidence type="ECO:0000256" key="2">
    <source>
        <dbReference type="PROSITE-ProRule" id="PRU00703"/>
    </source>
</evidence>
<dbReference type="GO" id="GO:0005886">
    <property type="term" value="C:plasma membrane"/>
    <property type="evidence" value="ECO:0007669"/>
    <property type="project" value="UniProtKB-SubCell"/>
</dbReference>
<dbReference type="GO" id="GO:0010960">
    <property type="term" value="P:magnesium ion homeostasis"/>
    <property type="evidence" value="ECO:0007669"/>
    <property type="project" value="InterPro"/>
</dbReference>
<evidence type="ECO:0000256" key="1">
    <source>
        <dbReference type="ARBA" id="ARBA00022737"/>
    </source>
</evidence>
<feature type="domain" description="CBS" evidence="4">
    <location>
        <begin position="58"/>
        <end position="128"/>
    </location>
</feature>
<dbReference type="InParanoid" id="A0A4W3IDT7"/>
<dbReference type="Gene3D" id="3.10.580.10">
    <property type="entry name" value="CBS-domain"/>
    <property type="match status" value="1"/>
</dbReference>
<reference evidence="5" key="4">
    <citation type="submission" date="2025-08" db="UniProtKB">
        <authorList>
            <consortium name="Ensembl"/>
        </authorList>
    </citation>
    <scope>IDENTIFICATION</scope>
</reference>
<reference evidence="6" key="3">
    <citation type="journal article" date="2014" name="Nature">
        <title>Elephant shark genome provides unique insights into gnathostome evolution.</title>
        <authorList>
            <consortium name="International Elephant Shark Genome Sequencing Consortium"/>
            <person name="Venkatesh B."/>
            <person name="Lee A.P."/>
            <person name="Ravi V."/>
            <person name="Maurya A.K."/>
            <person name="Lian M.M."/>
            <person name="Swann J.B."/>
            <person name="Ohta Y."/>
            <person name="Flajnik M.F."/>
            <person name="Sutoh Y."/>
            <person name="Kasahara M."/>
            <person name="Hoon S."/>
            <person name="Gangu V."/>
            <person name="Roy S.W."/>
            <person name="Irimia M."/>
            <person name="Korzh V."/>
            <person name="Kondrychyn I."/>
            <person name="Lim Z.W."/>
            <person name="Tay B.H."/>
            <person name="Tohari S."/>
            <person name="Kong K.W."/>
            <person name="Ho S."/>
            <person name="Lorente-Galdos B."/>
            <person name="Quilez J."/>
            <person name="Marques-Bonet T."/>
            <person name="Raney B.J."/>
            <person name="Ingham P.W."/>
            <person name="Tay A."/>
            <person name="Hillier L.W."/>
            <person name="Minx P."/>
            <person name="Boehm T."/>
            <person name="Wilson R.K."/>
            <person name="Brenner S."/>
            <person name="Warren W.C."/>
        </authorList>
    </citation>
    <scope>NUCLEOTIDE SEQUENCE [LARGE SCALE GENOMIC DNA]</scope>
</reference>
<dbReference type="Ensembl" id="ENSCMIT00000019375.1">
    <property type="protein sequence ID" value="ENSCMIP00000019014.1"/>
    <property type="gene ID" value="ENSCMIG00000008916.1"/>
</dbReference>
<dbReference type="STRING" id="7868.ENSCMIP00000019014"/>
<evidence type="ECO:0000256" key="3">
    <source>
        <dbReference type="RuleBase" id="RU369091"/>
    </source>
</evidence>
<evidence type="ECO:0000259" key="4">
    <source>
        <dbReference type="PROSITE" id="PS51371"/>
    </source>
</evidence>
<name>A0A4W3IDT7_CALMI</name>
<dbReference type="AlphaFoldDB" id="A0A4W3IDT7"/>
<reference evidence="6" key="1">
    <citation type="journal article" date="2006" name="Science">
        <title>Ancient noncoding elements conserved in the human genome.</title>
        <authorList>
            <person name="Venkatesh B."/>
            <person name="Kirkness E.F."/>
            <person name="Loh Y.H."/>
            <person name="Halpern A.L."/>
            <person name="Lee A.P."/>
            <person name="Johnson J."/>
            <person name="Dandona N."/>
            <person name="Viswanathan L.D."/>
            <person name="Tay A."/>
            <person name="Venter J.C."/>
            <person name="Strausberg R.L."/>
            <person name="Brenner S."/>
        </authorList>
    </citation>
    <scope>NUCLEOTIDE SEQUENCE [LARGE SCALE GENOMIC DNA]</scope>
</reference>
<dbReference type="InterPro" id="IPR000644">
    <property type="entry name" value="CBS_dom"/>
</dbReference>
<dbReference type="PANTHER" id="PTHR12064">
    <property type="entry name" value="METAL TRANSPORTER CNNM"/>
    <property type="match status" value="1"/>
</dbReference>
<organism evidence="5 6">
    <name type="scientific">Callorhinchus milii</name>
    <name type="common">Ghost shark</name>
    <dbReference type="NCBI Taxonomy" id="7868"/>
    <lineage>
        <taxon>Eukaryota</taxon>
        <taxon>Metazoa</taxon>
        <taxon>Chordata</taxon>
        <taxon>Craniata</taxon>
        <taxon>Vertebrata</taxon>
        <taxon>Chondrichthyes</taxon>
        <taxon>Holocephali</taxon>
        <taxon>Chimaeriformes</taxon>
        <taxon>Callorhinchidae</taxon>
        <taxon>Callorhinchus</taxon>
    </lineage>
</organism>
<comment type="function">
    <text evidence="3">Metal transporter.</text>
</comment>
<dbReference type="InterPro" id="IPR044751">
    <property type="entry name" value="Ion_transp-like_CBS"/>
</dbReference>
<dbReference type="PROSITE" id="PS51371">
    <property type="entry name" value="CBS"/>
    <property type="match status" value="1"/>
</dbReference>
<reference evidence="5" key="5">
    <citation type="submission" date="2025-09" db="UniProtKB">
        <authorList>
            <consortium name="Ensembl"/>
        </authorList>
    </citation>
    <scope>IDENTIFICATION</scope>
</reference>
<dbReference type="Pfam" id="PF25562">
    <property type="entry name" value="CNBH_CNNM2_C"/>
    <property type="match status" value="1"/>
</dbReference>
<evidence type="ECO:0000313" key="6">
    <source>
        <dbReference type="Proteomes" id="UP000314986"/>
    </source>
</evidence>
<dbReference type="GO" id="GO:0022857">
    <property type="term" value="F:transmembrane transporter activity"/>
    <property type="evidence" value="ECO:0007669"/>
    <property type="project" value="UniProtKB-UniRule"/>
</dbReference>
<keyword evidence="2" id="KW-0129">CBS domain</keyword>
<keyword evidence="6" id="KW-1185">Reference proteome</keyword>
<protein>
    <recommendedName>
        <fullName evidence="3">Metal transporter</fullName>
    </recommendedName>
</protein>
<dbReference type="InterPro" id="IPR045095">
    <property type="entry name" value="ACDP"/>
</dbReference>
<proteinExistence type="inferred from homology"/>
<dbReference type="SUPFAM" id="SSF54631">
    <property type="entry name" value="CBS-domain pair"/>
    <property type="match status" value="1"/>
</dbReference>
<dbReference type="OMA" id="AAHHFLY"/>